<comment type="caution">
    <text evidence="4">The sequence shown here is derived from an EMBL/GenBank/DDBJ whole genome shotgun (WGS) entry which is preliminary data.</text>
</comment>
<sequence>MFKALAIAGFSLSSLVISNVAQADWQLVNDKSQLSFVSIKKDSIAEAHHFTNLEGMLSDKGEFSVNVDLTSAETLIPIRNERLTAILFEAAKFPNAVLTANLTKELSNLKKSGQYVLKGIEAELDFHGNKKSLAIDVLVNSTQSGDLTVSSLTPIIINSSDFGVTEGVKQLQKLAGLPSIATAVPVTFAITLKKQ</sequence>
<dbReference type="AlphaFoldDB" id="A0A063KTD6"/>
<dbReference type="Pfam" id="PF04264">
    <property type="entry name" value="YceI"/>
    <property type="match status" value="1"/>
</dbReference>
<dbReference type="Proteomes" id="UP000322915">
    <property type="component" value="Unassembled WGS sequence"/>
</dbReference>
<keyword evidence="1" id="KW-0732">Signal</keyword>
<protein>
    <submittedName>
        <fullName evidence="4">YceI family protein</fullName>
    </submittedName>
</protein>
<evidence type="ECO:0000256" key="1">
    <source>
        <dbReference type="SAM" id="SignalP"/>
    </source>
</evidence>
<dbReference type="SUPFAM" id="SSF101874">
    <property type="entry name" value="YceI-like"/>
    <property type="match status" value="1"/>
</dbReference>
<evidence type="ECO:0000313" key="6">
    <source>
        <dbReference type="Proteomes" id="UP000027154"/>
    </source>
</evidence>
<dbReference type="Proteomes" id="UP000027154">
    <property type="component" value="Unassembled WGS sequence"/>
</dbReference>
<dbReference type="EMBL" id="SEUK01000045">
    <property type="protein sequence ID" value="KAA1162136.1"/>
    <property type="molecule type" value="Genomic_DNA"/>
</dbReference>
<dbReference type="Proteomes" id="UP000324162">
    <property type="component" value="Unassembled WGS sequence"/>
</dbReference>
<evidence type="ECO:0000313" key="4">
    <source>
        <dbReference type="EMBL" id="KAA1162136.1"/>
    </source>
</evidence>
<dbReference type="EMBL" id="SEUJ01000064">
    <property type="protein sequence ID" value="KAA1158878.1"/>
    <property type="molecule type" value="Genomic_DNA"/>
</dbReference>
<name>A0A063KTD6_9GAMM</name>
<evidence type="ECO:0000313" key="3">
    <source>
        <dbReference type="EMBL" id="KAA1158878.1"/>
    </source>
</evidence>
<evidence type="ECO:0000259" key="2">
    <source>
        <dbReference type="SMART" id="SM00867"/>
    </source>
</evidence>
<feature type="domain" description="Lipid/polyisoprenoid-binding YceI-like" evidence="2">
    <location>
        <begin position="24"/>
        <end position="193"/>
    </location>
</feature>
<dbReference type="SMART" id="SM00867">
    <property type="entry name" value="YceI"/>
    <property type="match status" value="1"/>
</dbReference>
<evidence type="ECO:0000313" key="8">
    <source>
        <dbReference type="Proteomes" id="UP000324162"/>
    </source>
</evidence>
<dbReference type="PIRSF" id="PIRSF029811">
    <property type="entry name" value="UCP029811"/>
    <property type="match status" value="1"/>
</dbReference>
<reference evidence="5 6" key="1">
    <citation type="submission" date="2014-04" db="EMBL/GenBank/DDBJ databases">
        <title>Pseudoalteromonas galatheae sp. nov., isolated from a deep-sea polychaete near Canal Concepcion, Chile.</title>
        <authorList>
            <person name="Machado H.R."/>
            <person name="Gram L."/>
            <person name="Vynne N.G."/>
        </authorList>
    </citation>
    <scope>NUCLEOTIDE SEQUENCE [LARGE SCALE GENOMIC DNA]</scope>
    <source>
        <strain evidence="5 6">KMM216</strain>
    </source>
</reference>
<dbReference type="InterPro" id="IPR007372">
    <property type="entry name" value="Lipid/polyisoprenoid-bd_YceI"/>
</dbReference>
<dbReference type="EMBL" id="JJNZ01000017">
    <property type="protein sequence ID" value="KDC52155.1"/>
    <property type="molecule type" value="Genomic_DNA"/>
</dbReference>
<gene>
    <name evidence="5" type="ORF">DC53_05515</name>
    <name evidence="4" type="ORF">EU508_06915</name>
    <name evidence="3" type="ORF">EU509_07520</name>
</gene>
<keyword evidence="7" id="KW-1185">Reference proteome</keyword>
<evidence type="ECO:0000313" key="7">
    <source>
        <dbReference type="Proteomes" id="UP000322915"/>
    </source>
</evidence>
<reference evidence="7 8" key="2">
    <citation type="submission" date="2019-01" db="EMBL/GenBank/DDBJ databases">
        <title>Genome sequences of marine Pseudoalteromonas species.</title>
        <authorList>
            <person name="Boraston A.B."/>
            <person name="Hehemann J.-H."/>
            <person name="Vickers C.J."/>
            <person name="Salama-Alber O."/>
            <person name="Abe K."/>
            <person name="Hettle A.J."/>
        </authorList>
    </citation>
    <scope>NUCLEOTIDE SEQUENCE [LARGE SCALE GENOMIC DNA]</scope>
    <source>
        <strain evidence="4 8">PS42</strain>
        <strain evidence="3 7">PS47</strain>
    </source>
</reference>
<feature type="signal peptide" evidence="1">
    <location>
        <begin position="1"/>
        <end position="23"/>
    </location>
</feature>
<organism evidence="4 8">
    <name type="scientific">Pseudoalteromonas fuliginea</name>
    <dbReference type="NCBI Taxonomy" id="1872678"/>
    <lineage>
        <taxon>Bacteria</taxon>
        <taxon>Pseudomonadati</taxon>
        <taxon>Pseudomonadota</taxon>
        <taxon>Gammaproteobacteria</taxon>
        <taxon>Alteromonadales</taxon>
        <taxon>Pseudoalteromonadaceae</taxon>
        <taxon>Pseudoalteromonas</taxon>
    </lineage>
</organism>
<proteinExistence type="predicted"/>
<dbReference type="InterPro" id="IPR027016">
    <property type="entry name" value="UCP029811"/>
</dbReference>
<evidence type="ECO:0000313" key="5">
    <source>
        <dbReference type="EMBL" id="KDC52155.1"/>
    </source>
</evidence>
<accession>A0A063KTD6</accession>
<dbReference type="InterPro" id="IPR036761">
    <property type="entry name" value="TTHA0802/YceI-like_sf"/>
</dbReference>
<dbReference type="OrthoDB" id="9793816at2"/>
<feature type="chain" id="PRO_5044538907" evidence="1">
    <location>
        <begin position="24"/>
        <end position="195"/>
    </location>
</feature>
<dbReference type="RefSeq" id="WP_008137693.1">
    <property type="nucleotide sequence ID" value="NZ_JBBMQV010000013.1"/>
</dbReference>
<dbReference type="Gene3D" id="2.40.128.110">
    <property type="entry name" value="Lipid/polyisoprenoid-binding, YceI-like"/>
    <property type="match status" value="1"/>
</dbReference>